<dbReference type="GO" id="GO:0008168">
    <property type="term" value="F:methyltransferase activity"/>
    <property type="evidence" value="ECO:0007669"/>
    <property type="project" value="UniProtKB-KW"/>
</dbReference>
<dbReference type="EMBL" id="JBHTGR010000012">
    <property type="protein sequence ID" value="MFC7746977.1"/>
    <property type="molecule type" value="Genomic_DNA"/>
</dbReference>
<accession>A0ABW2USU1</accession>
<evidence type="ECO:0000256" key="2">
    <source>
        <dbReference type="ARBA" id="ARBA00022603"/>
    </source>
</evidence>
<keyword evidence="2 5" id="KW-0489">Methyltransferase</keyword>
<dbReference type="Gene3D" id="3.40.1280.10">
    <property type="match status" value="1"/>
</dbReference>
<dbReference type="Pfam" id="PF00588">
    <property type="entry name" value="SpoU_methylase"/>
    <property type="match status" value="1"/>
</dbReference>
<dbReference type="GO" id="GO:0032259">
    <property type="term" value="P:methylation"/>
    <property type="evidence" value="ECO:0007669"/>
    <property type="project" value="UniProtKB-KW"/>
</dbReference>
<protein>
    <submittedName>
        <fullName evidence="5">TrmH family RNA methyltransferase</fullName>
    </submittedName>
</protein>
<dbReference type="RefSeq" id="WP_382358496.1">
    <property type="nucleotide sequence ID" value="NZ_JBHTGR010000012.1"/>
</dbReference>
<sequence>MITSLQNQNIKRWQKLHKQKGRKLSGTFLVEGFHLIEEAYRSNWLIEEMIVAEDVDIPHWCEPYAPVVVTTQVMQHMTRTESPQGIAAVVRMQEVEVHVCDTVLLLDAIQDPGNLGTMIRTADAAGFDMVMIGERTTDVYNDKVVRATQGSLFHMPIRYVNLPERISVLQEDGFTIWASALTNAVSFHKAEASDKMGLIIGNEGAGISEEVLDSADKIVNIPIYGQAESLNASVAAGILMYALKS</sequence>
<evidence type="ECO:0000256" key="3">
    <source>
        <dbReference type="ARBA" id="ARBA00022679"/>
    </source>
</evidence>
<comment type="caution">
    <text evidence="5">The sequence shown here is derived from an EMBL/GenBank/DDBJ whole genome shotgun (WGS) entry which is preliminary data.</text>
</comment>
<dbReference type="InterPro" id="IPR053888">
    <property type="entry name" value="MRM3-like_sub_bind"/>
</dbReference>
<dbReference type="PANTHER" id="PTHR43191:SF2">
    <property type="entry name" value="RRNA METHYLTRANSFERASE 3, MITOCHONDRIAL"/>
    <property type="match status" value="1"/>
</dbReference>
<keyword evidence="6" id="KW-1185">Reference proteome</keyword>
<evidence type="ECO:0000313" key="6">
    <source>
        <dbReference type="Proteomes" id="UP001596620"/>
    </source>
</evidence>
<evidence type="ECO:0000313" key="5">
    <source>
        <dbReference type="EMBL" id="MFC7746977.1"/>
    </source>
</evidence>
<dbReference type="InterPro" id="IPR029028">
    <property type="entry name" value="Alpha/beta_knot_MTases"/>
</dbReference>
<dbReference type="InterPro" id="IPR051259">
    <property type="entry name" value="rRNA_Methyltransferase"/>
</dbReference>
<dbReference type="InterPro" id="IPR029026">
    <property type="entry name" value="tRNA_m1G_MTases_N"/>
</dbReference>
<dbReference type="Gene3D" id="3.30.1330.30">
    <property type="match status" value="1"/>
</dbReference>
<dbReference type="Proteomes" id="UP001596620">
    <property type="component" value="Unassembled WGS sequence"/>
</dbReference>
<dbReference type="SUPFAM" id="SSF75217">
    <property type="entry name" value="alpha/beta knot"/>
    <property type="match status" value="1"/>
</dbReference>
<dbReference type="InterPro" id="IPR029064">
    <property type="entry name" value="Ribosomal_eL30-like_sf"/>
</dbReference>
<dbReference type="SUPFAM" id="SSF55315">
    <property type="entry name" value="L30e-like"/>
    <property type="match status" value="1"/>
</dbReference>
<dbReference type="InterPro" id="IPR013123">
    <property type="entry name" value="SpoU_subst-bd"/>
</dbReference>
<evidence type="ECO:0000256" key="1">
    <source>
        <dbReference type="ARBA" id="ARBA00007228"/>
    </source>
</evidence>
<dbReference type="CDD" id="cd18095">
    <property type="entry name" value="SpoU-like_rRNA-MTase"/>
    <property type="match status" value="1"/>
</dbReference>
<evidence type="ECO:0000259" key="4">
    <source>
        <dbReference type="SMART" id="SM00967"/>
    </source>
</evidence>
<proteinExistence type="inferred from homology"/>
<reference evidence="6" key="1">
    <citation type="journal article" date="2019" name="Int. J. Syst. Evol. Microbiol.">
        <title>The Global Catalogue of Microorganisms (GCM) 10K type strain sequencing project: providing services to taxonomists for standard genome sequencing and annotation.</title>
        <authorList>
            <consortium name="The Broad Institute Genomics Platform"/>
            <consortium name="The Broad Institute Genome Sequencing Center for Infectious Disease"/>
            <person name="Wu L."/>
            <person name="Ma J."/>
        </authorList>
    </citation>
    <scope>NUCLEOTIDE SEQUENCE [LARGE SCALE GENOMIC DNA]</scope>
    <source>
        <strain evidence="6">JCM 30234</strain>
    </source>
</reference>
<comment type="similarity">
    <text evidence="1">Belongs to the class IV-like SAM-binding methyltransferase superfamily. RNA methyltransferase TrmH family.</text>
</comment>
<organism evidence="5 6">
    <name type="scientific">Lentibacillus kimchii</name>
    <dbReference type="NCBI Taxonomy" id="1542911"/>
    <lineage>
        <taxon>Bacteria</taxon>
        <taxon>Bacillati</taxon>
        <taxon>Bacillota</taxon>
        <taxon>Bacilli</taxon>
        <taxon>Bacillales</taxon>
        <taxon>Bacillaceae</taxon>
        <taxon>Lentibacillus</taxon>
    </lineage>
</organism>
<dbReference type="SMART" id="SM00967">
    <property type="entry name" value="SpoU_sub_bind"/>
    <property type="match status" value="1"/>
</dbReference>
<dbReference type="InterPro" id="IPR001537">
    <property type="entry name" value="SpoU_MeTrfase"/>
</dbReference>
<keyword evidence="3" id="KW-0808">Transferase</keyword>
<gene>
    <name evidence="5" type="ORF">ACFQU8_06965</name>
</gene>
<name>A0ABW2USU1_9BACI</name>
<dbReference type="Pfam" id="PF22435">
    <property type="entry name" value="MRM3-like_sub_bind"/>
    <property type="match status" value="1"/>
</dbReference>
<feature type="domain" description="RNA 2-O ribose methyltransferase substrate binding" evidence="4">
    <location>
        <begin position="29"/>
        <end position="96"/>
    </location>
</feature>
<dbReference type="PANTHER" id="PTHR43191">
    <property type="entry name" value="RRNA METHYLTRANSFERASE 3"/>
    <property type="match status" value="1"/>
</dbReference>